<evidence type="ECO:0000313" key="2">
    <source>
        <dbReference type="Proteomes" id="UP000665561"/>
    </source>
</evidence>
<dbReference type="Proteomes" id="UP000665561">
    <property type="component" value="Unassembled WGS sequence"/>
</dbReference>
<dbReference type="EMBL" id="JAAAMV010000037">
    <property type="protein sequence ID" value="NBD28192.1"/>
    <property type="molecule type" value="Genomic_DNA"/>
</dbReference>
<protein>
    <submittedName>
        <fullName evidence="1">Uncharacterized protein</fullName>
    </submittedName>
</protein>
<evidence type="ECO:0000313" key="1">
    <source>
        <dbReference type="EMBL" id="NBD28192.1"/>
    </source>
</evidence>
<gene>
    <name evidence="1" type="ORF">GT019_30370</name>
</gene>
<organism evidence="1 2">
    <name type="scientific">Paenibacillus glycinis</name>
    <dbReference type="NCBI Taxonomy" id="2697035"/>
    <lineage>
        <taxon>Bacteria</taxon>
        <taxon>Bacillati</taxon>
        <taxon>Bacillota</taxon>
        <taxon>Bacilli</taxon>
        <taxon>Bacillales</taxon>
        <taxon>Paenibacillaceae</taxon>
        <taxon>Paenibacillus</taxon>
    </lineage>
</organism>
<proteinExistence type="predicted"/>
<name>A0ABW9XZN5_9BACL</name>
<accession>A0ABW9XZN5</accession>
<comment type="caution">
    <text evidence="1">The sequence shown here is derived from an EMBL/GenBank/DDBJ whole genome shotgun (WGS) entry which is preliminary data.</text>
</comment>
<sequence>MQLFCFFVFREFENRFDKSFSVSDKLVDYKSNLTIPYQAITILQNEKGFETIKNNVDYLDAQLENWKLANIEIQRKNDELEVYFKYSDSCGKPIRYDARHHYLSEKAFGLQRSEYGRITYNGRLGLQIVNLFNAHSHDKAVLTKRSPTKEYKQLEVLY</sequence>
<reference evidence="1 2" key="1">
    <citation type="submission" date="2020-01" db="EMBL/GenBank/DDBJ databases">
        <title>Paenibacillus soybeanensis sp. nov. isolated from the nodules of soybean (Glycine max(L.) Merr).</title>
        <authorList>
            <person name="Wang H."/>
        </authorList>
    </citation>
    <scope>NUCLEOTIDE SEQUENCE [LARGE SCALE GENOMIC DNA]</scope>
    <source>
        <strain evidence="1 2">T1</strain>
    </source>
</reference>
<keyword evidence="2" id="KW-1185">Reference proteome</keyword>
<dbReference type="RefSeq" id="WP_161747211.1">
    <property type="nucleotide sequence ID" value="NZ_JAAAMV010000037.1"/>
</dbReference>